<gene>
    <name evidence="5" type="ORF">BU204_01305</name>
</gene>
<evidence type="ECO:0000259" key="4">
    <source>
        <dbReference type="PROSITE" id="PS50072"/>
    </source>
</evidence>
<proteinExistence type="predicted"/>
<dbReference type="PROSITE" id="PS50072">
    <property type="entry name" value="CSA_PPIASE_2"/>
    <property type="match status" value="1"/>
</dbReference>
<dbReference type="EMBL" id="MSIE01000001">
    <property type="protein sequence ID" value="OLF19582.1"/>
    <property type="molecule type" value="Genomic_DNA"/>
</dbReference>
<feature type="domain" description="PPIase cyclophilin-type" evidence="4">
    <location>
        <begin position="80"/>
        <end position="244"/>
    </location>
</feature>
<dbReference type="PANTHER" id="PTHR45625">
    <property type="entry name" value="PEPTIDYL-PROLYL CIS-TRANS ISOMERASE-RELATED"/>
    <property type="match status" value="1"/>
</dbReference>
<keyword evidence="3" id="KW-0732">Signal</keyword>
<feature type="signal peptide" evidence="3">
    <location>
        <begin position="1"/>
        <end position="21"/>
    </location>
</feature>
<keyword evidence="6" id="KW-1185">Reference proteome</keyword>
<evidence type="ECO:0000313" key="6">
    <source>
        <dbReference type="Proteomes" id="UP000185596"/>
    </source>
</evidence>
<name>A0A1Q8CZ08_9PSEU</name>
<accession>A0A1Q8CZ08</accession>
<organism evidence="5 6">
    <name type="scientific">Actinophytocola xanthii</name>
    <dbReference type="NCBI Taxonomy" id="1912961"/>
    <lineage>
        <taxon>Bacteria</taxon>
        <taxon>Bacillati</taxon>
        <taxon>Actinomycetota</taxon>
        <taxon>Actinomycetes</taxon>
        <taxon>Pseudonocardiales</taxon>
        <taxon>Pseudonocardiaceae</taxon>
    </lineage>
</organism>
<dbReference type="InterPro" id="IPR029000">
    <property type="entry name" value="Cyclophilin-like_dom_sf"/>
</dbReference>
<reference evidence="5 6" key="1">
    <citation type="submission" date="2016-12" db="EMBL/GenBank/DDBJ databases">
        <title>The draft genome sequence of Actinophytocola sp. 11-183.</title>
        <authorList>
            <person name="Wang W."/>
            <person name="Yuan L."/>
        </authorList>
    </citation>
    <scope>NUCLEOTIDE SEQUENCE [LARGE SCALE GENOMIC DNA]</scope>
    <source>
        <strain evidence="5 6">11-183</strain>
    </source>
</reference>
<sequence length="245" mass="24981">MRLLVVLLAVLALSGCVSRTAGDASSGTTDDAPTAEGSSETEDPSASDIESCEYVETPGEEAPVGLPPAEPVDATRVELDTSAGELTIDLADDVPCTVHSFVHLAGEGFYDGTRCHRLTTVATLKVLQCGDPKADGTGGPGYTIPDEPPTTLEPDPNDSSGQGLVIYPRGTVAMAKTAAPNSGGSQFFLVYGDSTIPPDYAVFGMLDEGGLTALDAVAARGLAPGNSVQDGPPAQQVDIRTASVS</sequence>
<dbReference type="PANTHER" id="PTHR45625:SF3">
    <property type="entry name" value="PEPTIDYL-PROLYL CIS-TRANS ISOMERASE B-RELATED"/>
    <property type="match status" value="1"/>
</dbReference>
<comment type="function">
    <text evidence="1">PPIases accelerate the folding of proteins. It catalyzes the cis-trans isomerization of proline imidic peptide bonds in oligopeptides.</text>
</comment>
<comment type="caution">
    <text evidence="5">The sequence shown here is derived from an EMBL/GenBank/DDBJ whole genome shotgun (WGS) entry which is preliminary data.</text>
</comment>
<dbReference type="GO" id="GO:0003755">
    <property type="term" value="F:peptidyl-prolyl cis-trans isomerase activity"/>
    <property type="evidence" value="ECO:0007669"/>
    <property type="project" value="InterPro"/>
</dbReference>
<dbReference type="Proteomes" id="UP000185596">
    <property type="component" value="Unassembled WGS sequence"/>
</dbReference>
<dbReference type="CDD" id="cd00317">
    <property type="entry name" value="cyclophilin"/>
    <property type="match status" value="1"/>
</dbReference>
<feature type="region of interest" description="Disordered" evidence="2">
    <location>
        <begin position="135"/>
        <end position="159"/>
    </location>
</feature>
<dbReference type="RefSeq" id="WP_075123616.1">
    <property type="nucleotide sequence ID" value="NZ_MSIE01000001.1"/>
</dbReference>
<dbReference type="STRING" id="1912961.BU204_01305"/>
<dbReference type="PROSITE" id="PS51257">
    <property type="entry name" value="PROKAR_LIPOPROTEIN"/>
    <property type="match status" value="1"/>
</dbReference>
<dbReference type="InterPro" id="IPR002130">
    <property type="entry name" value="Cyclophilin-type_PPIase_dom"/>
</dbReference>
<protein>
    <recommendedName>
        <fullName evidence="4">PPIase cyclophilin-type domain-containing protein</fullName>
    </recommendedName>
</protein>
<evidence type="ECO:0000256" key="2">
    <source>
        <dbReference type="SAM" id="MobiDB-lite"/>
    </source>
</evidence>
<feature type="region of interest" description="Disordered" evidence="2">
    <location>
        <begin position="224"/>
        <end position="245"/>
    </location>
</feature>
<feature type="region of interest" description="Disordered" evidence="2">
    <location>
        <begin position="19"/>
        <end position="49"/>
    </location>
</feature>
<dbReference type="AlphaFoldDB" id="A0A1Q8CZ08"/>
<dbReference type="SUPFAM" id="SSF50891">
    <property type="entry name" value="Cyclophilin-like"/>
    <property type="match status" value="1"/>
</dbReference>
<dbReference type="Pfam" id="PF00160">
    <property type="entry name" value="Pro_isomerase"/>
    <property type="match status" value="1"/>
</dbReference>
<dbReference type="Gene3D" id="2.40.100.10">
    <property type="entry name" value="Cyclophilin-like"/>
    <property type="match status" value="1"/>
</dbReference>
<evidence type="ECO:0000256" key="1">
    <source>
        <dbReference type="ARBA" id="ARBA00002388"/>
    </source>
</evidence>
<evidence type="ECO:0000256" key="3">
    <source>
        <dbReference type="SAM" id="SignalP"/>
    </source>
</evidence>
<evidence type="ECO:0000313" key="5">
    <source>
        <dbReference type="EMBL" id="OLF19582.1"/>
    </source>
</evidence>
<feature type="compositionally biased region" description="Acidic residues" evidence="2">
    <location>
        <begin position="39"/>
        <end position="49"/>
    </location>
</feature>
<dbReference type="OrthoDB" id="5507614at2"/>
<feature type="chain" id="PRO_5039185716" description="PPIase cyclophilin-type domain-containing protein" evidence="3">
    <location>
        <begin position="22"/>
        <end position="245"/>
    </location>
</feature>
<dbReference type="InterPro" id="IPR044666">
    <property type="entry name" value="Cyclophilin_A-like"/>
</dbReference>